<dbReference type="SUPFAM" id="SSF50998">
    <property type="entry name" value="Quinoprotein alcohol dehydrogenase-like"/>
    <property type="match status" value="1"/>
</dbReference>
<dbReference type="Pfam" id="PF20703">
    <property type="entry name" value="nSTAND1"/>
    <property type="match status" value="1"/>
</dbReference>
<feature type="repeat" description="WD" evidence="3">
    <location>
        <begin position="990"/>
        <end position="1022"/>
    </location>
</feature>
<evidence type="ECO:0000313" key="6">
    <source>
        <dbReference type="Proteomes" id="UP000001685"/>
    </source>
</evidence>
<dbReference type="SMART" id="SM00320">
    <property type="entry name" value="WD40"/>
    <property type="match status" value="17"/>
</dbReference>
<dbReference type="InterPro" id="IPR020472">
    <property type="entry name" value="WD40_PAC1"/>
</dbReference>
<dbReference type="Pfam" id="PF13365">
    <property type="entry name" value="Trypsin_2"/>
    <property type="match status" value="1"/>
</dbReference>
<feature type="repeat" description="WD" evidence="3">
    <location>
        <begin position="1410"/>
        <end position="1451"/>
    </location>
</feature>
<dbReference type="eggNOG" id="COG2319">
    <property type="taxonomic scope" value="Bacteria"/>
</dbReference>
<dbReference type="InterPro" id="IPR015943">
    <property type="entry name" value="WD40/YVTN_repeat-like_dom_sf"/>
</dbReference>
<protein>
    <submittedName>
        <fullName evidence="5">WD-repeat containing protein</fullName>
    </submittedName>
</protein>
<evidence type="ECO:0000313" key="5">
    <source>
        <dbReference type="EMBL" id="BAG20227.1"/>
    </source>
</evidence>
<feature type="domain" description="Novel STAND NTPase 1" evidence="4">
    <location>
        <begin position="216"/>
        <end position="631"/>
    </location>
</feature>
<dbReference type="PRINTS" id="PR00320">
    <property type="entry name" value="GPROTEINBRPT"/>
</dbReference>
<dbReference type="KEGG" id="sgr:SGR_3398"/>
<organism evidence="5 6">
    <name type="scientific">Streptomyces griseus subsp. griseus (strain JCM 4626 / CBS 651.72 / NBRC 13350 / KCC S-0626 / ISP 5235)</name>
    <dbReference type="NCBI Taxonomy" id="455632"/>
    <lineage>
        <taxon>Bacteria</taxon>
        <taxon>Bacillati</taxon>
        <taxon>Actinomycetota</taxon>
        <taxon>Actinomycetes</taxon>
        <taxon>Kitasatosporales</taxon>
        <taxon>Streptomycetaceae</taxon>
        <taxon>Streptomyces</taxon>
    </lineage>
</organism>
<evidence type="ECO:0000256" key="3">
    <source>
        <dbReference type="PROSITE-ProRule" id="PRU00221"/>
    </source>
</evidence>
<sequence length="1523" mass="158304">MGTTRDARTADVLTAAVAQVRDGDGSVLGTGFLIGENLLISCAHVLADGGYGPGDAVQLVFPRVSGVPSPRGRVLEEGWRAPDEQDIALVLLDEVPAGVVPLSLGSSAGCAGRQVRSLGFPVQAPPDGHFGSAEVLGLLPAPDSADDMLQLTGANDLTTGFSGGPVLDEVAGRVVGMVSAITAPDGHDRGHGIAYATPAEVLRDAWPALRVLDVSPYQALAPFTSEQARWFHGREDAVRRLVDALAGGERTVLLLGPSGAGKSSLVQAGLLPALARGEVPGSDRWRQVVARPGPDLPAVLEQAGLPATAPSGVRPAATGSPGDGPDPVRTVLVIDQFEEILAPSTEPLTAALATITGAIRSLEAADVVLVIVMRDDFYPRLSALAPELLRAALKTRGVLNVPATLTSADLNAIVTGPAADLKVAFEAGLAPQIVSDVLALNPRTAGAREAPVTVLPMLEVALSQLWDRRLDHDGMLTHDAYRRIGAVTGALADWCGAALRELDDPQRLIAQRALTALVRPADEALNIPAARQRFPLLELRELSAADGTPEALEAVDAVLEVLSRHRIITTDRVHEPRAADGSVGTPMAELIHDTLIRDWPELRRWAEQDARFHGWLHRARTSHARWQKHRELEDLPAGTLLAEGTDWERHRRLPTELARFLDAGRHREQAAMRRSRRLNTVLATMLALALIASGVAIFQWRAAVEAKQAVQEQQLMSRSRQFSAESTSLLGTEPNLASRLAIAAYRTSPTSEAADALRAAAAVPLRRSINDSRPVKSVVFSPDGRTLAAGAFDGVGLWDMATGRKTATFAAPVTSVAFSPDSAVLAMGGGHGTVRLWDVTVGRDVATFAGHTKPVNAVAFSPDGDTLATGGEDGTVRLWDVATGRDTATLTGHTEGVDAVVFSPDGDALATAGSASVPETGGGPGNSVGSVRLWDVATGESAATLPVPSRAPVFSPDGDTLATATAGLVRLWDTDTGRNKATLSGGDGDAVVFSPDGETLATAGSDRTARLWDADTGRITATFAGHSDRLTSVVFSPDGETLATAGSDSTARLWDVSTREVTATLTGHSAWVNAVVFSPDGETLATAGNDATVQVWDVSAAAFAAHLGSVGSVAFSPDGAAVATGSEDGTARLWEADTSTNTATLTGHDGAVDAVVFSPDGETLATRGKDRTARLWEADTGRMIASLTGPVDEMVFSPDGEVLATAAESESESGVHLWEADTGRMIASLTGPVDEMVFSPDGEVLATAAESESGVHLWEADTGRKTASLTGDPQFVNAVVFSPDGETLATAGNHGTVRLWDVGTGRNTATLTGHTAPVASVVFSPGGDTLASAGEDGTARLWDADTGRNTATLTGHVGHYEGDREDSGPAPASVDAVVFSPDGGTLATTALTDRTVRLWDVRTGGHTATLTGHTSSVDLVAFSPSGETLATAGAEGTVRLWDVATARSTATITGHDGAVHSLVFSPDGDSLATVSANVRLWHHIAPATAISALCGTVARDLTRKEEGSLPPDLTACPGDPEIR</sequence>
<dbReference type="InterPro" id="IPR036322">
    <property type="entry name" value="WD40_repeat_dom_sf"/>
</dbReference>
<feature type="repeat" description="WD" evidence="3">
    <location>
        <begin position="1374"/>
        <end position="1409"/>
    </location>
</feature>
<dbReference type="InterPro" id="IPR049052">
    <property type="entry name" value="nSTAND1"/>
</dbReference>
<dbReference type="Pfam" id="PF00400">
    <property type="entry name" value="WD40"/>
    <property type="match status" value="14"/>
</dbReference>
<feature type="repeat" description="WD" evidence="3">
    <location>
        <begin position="1145"/>
        <end position="1186"/>
    </location>
</feature>
<dbReference type="PROSITE" id="PS50082">
    <property type="entry name" value="WD_REPEATS_2"/>
    <property type="match status" value="11"/>
</dbReference>
<dbReference type="PROSITE" id="PS00678">
    <property type="entry name" value="WD_REPEATS_1"/>
    <property type="match status" value="7"/>
</dbReference>
<dbReference type="RefSeq" id="WP_012379867.1">
    <property type="nucleotide sequence ID" value="NC_010572.1"/>
</dbReference>
<feature type="repeat" description="WD" evidence="3">
    <location>
        <begin position="848"/>
        <end position="889"/>
    </location>
</feature>
<dbReference type="CDD" id="cd00200">
    <property type="entry name" value="WD40"/>
    <property type="match status" value="3"/>
</dbReference>
<evidence type="ECO:0000259" key="4">
    <source>
        <dbReference type="Pfam" id="PF20703"/>
    </source>
</evidence>
<dbReference type="InterPro" id="IPR009003">
    <property type="entry name" value="Peptidase_S1_PA"/>
</dbReference>
<reference evidence="6" key="1">
    <citation type="journal article" date="2008" name="J. Bacteriol.">
        <title>Genome sequence of the streptomycin-producing microorganism Streptomyces griseus IFO 13350.</title>
        <authorList>
            <person name="Ohnishi Y."/>
            <person name="Ishikawa J."/>
            <person name="Hara H."/>
            <person name="Suzuki H."/>
            <person name="Ikenoya M."/>
            <person name="Ikeda H."/>
            <person name="Yamashita A."/>
            <person name="Hattori M."/>
            <person name="Horinouchi S."/>
        </authorList>
    </citation>
    <scope>NUCLEOTIDE SEQUENCE [LARGE SCALE GENOMIC DNA]</scope>
    <source>
        <strain evidence="6">JCM 4626 / NBRC 13350</strain>
    </source>
</reference>
<dbReference type="HOGENOM" id="CLU_267140_0_0_11"/>
<feature type="repeat" description="WD" evidence="3">
    <location>
        <begin position="1065"/>
        <end position="1106"/>
    </location>
</feature>
<feature type="repeat" description="WD" evidence="3">
    <location>
        <begin position="1311"/>
        <end position="1352"/>
    </location>
</feature>
<evidence type="ECO:0000256" key="1">
    <source>
        <dbReference type="ARBA" id="ARBA00022574"/>
    </source>
</evidence>
<name>B1VMB7_STRGG</name>
<dbReference type="InterPro" id="IPR011047">
    <property type="entry name" value="Quinoprotein_ADH-like_sf"/>
</dbReference>
<keyword evidence="1 3" id="KW-0853">WD repeat</keyword>
<feature type="repeat" description="WD" evidence="3">
    <location>
        <begin position="1023"/>
        <end position="1064"/>
    </location>
</feature>
<keyword evidence="2" id="KW-0677">Repeat</keyword>
<dbReference type="Gene3D" id="3.40.50.300">
    <property type="entry name" value="P-loop containing nucleotide triphosphate hydrolases"/>
    <property type="match status" value="1"/>
</dbReference>
<dbReference type="Gene3D" id="2.130.10.10">
    <property type="entry name" value="YVTN repeat-like/Quinoprotein amine dehydrogenase"/>
    <property type="match status" value="6"/>
</dbReference>
<dbReference type="PATRIC" id="fig|455632.4.peg.3472"/>
<accession>B1VMB7</accession>
<dbReference type="eggNOG" id="COG0265">
    <property type="taxonomic scope" value="Bacteria"/>
</dbReference>
<dbReference type="InterPro" id="IPR001680">
    <property type="entry name" value="WD40_rpt"/>
</dbReference>
<feature type="repeat" description="WD" evidence="3">
    <location>
        <begin position="806"/>
        <end position="847"/>
    </location>
</feature>
<dbReference type="InterPro" id="IPR019775">
    <property type="entry name" value="WD40_repeat_CS"/>
</dbReference>
<dbReference type="Proteomes" id="UP000001685">
    <property type="component" value="Chromosome"/>
</dbReference>
<dbReference type="Gene3D" id="2.40.10.120">
    <property type="match status" value="1"/>
</dbReference>
<dbReference type="PANTHER" id="PTHR19879">
    <property type="entry name" value="TRANSCRIPTION INITIATION FACTOR TFIID"/>
    <property type="match status" value="1"/>
</dbReference>
<dbReference type="SUPFAM" id="SSF52540">
    <property type="entry name" value="P-loop containing nucleoside triphosphate hydrolases"/>
    <property type="match status" value="1"/>
</dbReference>
<feature type="repeat" description="WD" evidence="3">
    <location>
        <begin position="1269"/>
        <end position="1310"/>
    </location>
</feature>
<dbReference type="EMBL" id="AP009493">
    <property type="protein sequence ID" value="BAG20227.1"/>
    <property type="molecule type" value="Genomic_DNA"/>
</dbReference>
<dbReference type="InterPro" id="IPR027417">
    <property type="entry name" value="P-loop_NTPase"/>
</dbReference>
<evidence type="ECO:0000256" key="2">
    <source>
        <dbReference type="ARBA" id="ARBA00022737"/>
    </source>
</evidence>
<dbReference type="PANTHER" id="PTHR19879:SF9">
    <property type="entry name" value="TRANSCRIPTION INITIATION FACTOR TFIID SUBUNIT 5"/>
    <property type="match status" value="1"/>
</dbReference>
<gene>
    <name evidence="5" type="ordered locus">SGR_3398</name>
</gene>
<dbReference type="SUPFAM" id="SSF50978">
    <property type="entry name" value="WD40 repeat-like"/>
    <property type="match status" value="1"/>
</dbReference>
<proteinExistence type="predicted"/>
<feature type="repeat" description="WD" evidence="3">
    <location>
        <begin position="1103"/>
        <end position="1144"/>
    </location>
</feature>
<dbReference type="PROSITE" id="PS50294">
    <property type="entry name" value="WD_REPEATS_REGION"/>
    <property type="match status" value="10"/>
</dbReference>
<dbReference type="SUPFAM" id="SSF50494">
    <property type="entry name" value="Trypsin-like serine proteases"/>
    <property type="match status" value="1"/>
</dbReference>